<protein>
    <submittedName>
        <fullName evidence="1">Uncharacterized protein</fullName>
    </submittedName>
</protein>
<dbReference type="EMBL" id="CM017622">
    <property type="protein sequence ID" value="TYH91184.1"/>
    <property type="molecule type" value="Genomic_DNA"/>
</dbReference>
<dbReference type="AlphaFoldDB" id="A0A5D2MIU6"/>
<dbReference type="Proteomes" id="UP000322667">
    <property type="component" value="Chromosome A13"/>
</dbReference>
<accession>A0A5D2MIU6</accession>
<evidence type="ECO:0000313" key="1">
    <source>
        <dbReference type="EMBL" id="TYH91184.1"/>
    </source>
</evidence>
<sequence>MTLGIVASVGSTWKLTHYHLYLSSHFVIVLKLVKSGM</sequence>
<proteinExistence type="predicted"/>
<evidence type="ECO:0000313" key="2">
    <source>
        <dbReference type="Proteomes" id="UP000322667"/>
    </source>
</evidence>
<gene>
    <name evidence="1" type="ORF">ES332_A13G099600v1</name>
</gene>
<keyword evidence="2" id="KW-1185">Reference proteome</keyword>
<name>A0A5D2MIU6_GOSTO</name>
<organism evidence="1 2">
    <name type="scientific">Gossypium tomentosum</name>
    <name type="common">Hawaiian cotton</name>
    <name type="synonym">Gossypium sandvicense</name>
    <dbReference type="NCBI Taxonomy" id="34277"/>
    <lineage>
        <taxon>Eukaryota</taxon>
        <taxon>Viridiplantae</taxon>
        <taxon>Streptophyta</taxon>
        <taxon>Embryophyta</taxon>
        <taxon>Tracheophyta</taxon>
        <taxon>Spermatophyta</taxon>
        <taxon>Magnoliopsida</taxon>
        <taxon>eudicotyledons</taxon>
        <taxon>Gunneridae</taxon>
        <taxon>Pentapetalae</taxon>
        <taxon>rosids</taxon>
        <taxon>malvids</taxon>
        <taxon>Malvales</taxon>
        <taxon>Malvaceae</taxon>
        <taxon>Malvoideae</taxon>
        <taxon>Gossypium</taxon>
    </lineage>
</organism>
<reference evidence="1 2" key="1">
    <citation type="submission" date="2019-07" db="EMBL/GenBank/DDBJ databases">
        <title>WGS assembly of Gossypium tomentosum.</title>
        <authorList>
            <person name="Chen Z.J."/>
            <person name="Sreedasyam A."/>
            <person name="Ando A."/>
            <person name="Song Q."/>
            <person name="De L."/>
            <person name="Hulse-Kemp A."/>
            <person name="Ding M."/>
            <person name="Ye W."/>
            <person name="Kirkbride R."/>
            <person name="Jenkins J."/>
            <person name="Plott C."/>
            <person name="Lovell J."/>
            <person name="Lin Y.-M."/>
            <person name="Vaughn R."/>
            <person name="Liu B."/>
            <person name="Li W."/>
            <person name="Simpson S."/>
            <person name="Scheffler B."/>
            <person name="Saski C."/>
            <person name="Grover C."/>
            <person name="Hu G."/>
            <person name="Conover J."/>
            <person name="Carlson J."/>
            <person name="Shu S."/>
            <person name="Boston L."/>
            <person name="Williams M."/>
            <person name="Peterson D."/>
            <person name="Mcgee K."/>
            <person name="Jones D."/>
            <person name="Wendel J."/>
            <person name="Stelly D."/>
            <person name="Grimwood J."/>
            <person name="Schmutz J."/>
        </authorList>
    </citation>
    <scope>NUCLEOTIDE SEQUENCE [LARGE SCALE GENOMIC DNA]</scope>
    <source>
        <strain evidence="1">7179.01</strain>
    </source>
</reference>